<proteinExistence type="predicted"/>
<comment type="caution">
    <text evidence="1">The sequence shown here is derived from an EMBL/GenBank/DDBJ whole genome shotgun (WGS) entry which is preliminary data.</text>
</comment>
<protein>
    <submittedName>
        <fullName evidence="1">9738_t:CDS:1</fullName>
    </submittedName>
</protein>
<reference evidence="1 2" key="1">
    <citation type="submission" date="2021-06" db="EMBL/GenBank/DDBJ databases">
        <authorList>
            <person name="Kallberg Y."/>
            <person name="Tangrot J."/>
            <person name="Rosling A."/>
        </authorList>
    </citation>
    <scope>NUCLEOTIDE SEQUENCE [LARGE SCALE GENOMIC DNA]</scope>
    <source>
        <strain evidence="1 2">120-4 pot B 10/14</strain>
    </source>
</reference>
<sequence length="99" mass="11578">MENDDKDYLYNKFKSVNSEGSKIEATKYNSNIIEHFDVKNIVFLKDEIFQDSESDTNSEELQSDNADEFENNKYVGNKEIEQSIFEFDSTNLAIDLMQE</sequence>
<accession>A0ABN7VEK4</accession>
<keyword evidence="2" id="KW-1185">Reference proteome</keyword>
<gene>
    <name evidence="1" type="ORF">GMARGA_LOCUS17681</name>
</gene>
<organism evidence="1 2">
    <name type="scientific">Gigaspora margarita</name>
    <dbReference type="NCBI Taxonomy" id="4874"/>
    <lineage>
        <taxon>Eukaryota</taxon>
        <taxon>Fungi</taxon>
        <taxon>Fungi incertae sedis</taxon>
        <taxon>Mucoromycota</taxon>
        <taxon>Glomeromycotina</taxon>
        <taxon>Glomeromycetes</taxon>
        <taxon>Diversisporales</taxon>
        <taxon>Gigasporaceae</taxon>
        <taxon>Gigaspora</taxon>
    </lineage>
</organism>
<evidence type="ECO:0000313" key="2">
    <source>
        <dbReference type="Proteomes" id="UP000789901"/>
    </source>
</evidence>
<dbReference type="Proteomes" id="UP000789901">
    <property type="component" value="Unassembled WGS sequence"/>
</dbReference>
<dbReference type="EMBL" id="CAJVQB010013552">
    <property type="protein sequence ID" value="CAG8762874.1"/>
    <property type="molecule type" value="Genomic_DNA"/>
</dbReference>
<name>A0ABN7VEK4_GIGMA</name>
<evidence type="ECO:0000313" key="1">
    <source>
        <dbReference type="EMBL" id="CAG8762874.1"/>
    </source>
</evidence>